<dbReference type="AlphaFoldDB" id="A0A183BZF0"/>
<reference evidence="3" key="3">
    <citation type="submission" date="2016-06" db="UniProtKB">
        <authorList>
            <consortium name="WormBaseParasite"/>
        </authorList>
    </citation>
    <scope>IDENTIFICATION</scope>
</reference>
<dbReference type="Proteomes" id="UP000050741">
    <property type="component" value="Unassembled WGS sequence"/>
</dbReference>
<dbReference type="PANTHER" id="PTHR31836:SF28">
    <property type="entry name" value="SRCR DOMAIN-CONTAINING PROTEIN-RELATED"/>
    <property type="match status" value="1"/>
</dbReference>
<dbReference type="Gene3D" id="2.40.40.10">
    <property type="entry name" value="RlpA-like domain"/>
    <property type="match status" value="1"/>
</dbReference>
<reference evidence="2" key="1">
    <citation type="submission" date="2013-12" db="EMBL/GenBank/DDBJ databases">
        <authorList>
            <person name="Aslett M."/>
        </authorList>
    </citation>
    <scope>NUCLEOTIDE SEQUENCE [LARGE SCALE GENOMIC DNA]</scope>
    <source>
        <strain evidence="2">Lindley</strain>
    </source>
</reference>
<evidence type="ECO:0000313" key="2">
    <source>
        <dbReference type="Proteomes" id="UP000050741"/>
    </source>
</evidence>
<dbReference type="PANTHER" id="PTHR31836">
    <property type="match status" value="1"/>
</dbReference>
<organism evidence="2 3">
    <name type="scientific">Globodera pallida</name>
    <name type="common">Potato cyst nematode worm</name>
    <name type="synonym">Heterodera pallida</name>
    <dbReference type="NCBI Taxonomy" id="36090"/>
    <lineage>
        <taxon>Eukaryota</taxon>
        <taxon>Metazoa</taxon>
        <taxon>Ecdysozoa</taxon>
        <taxon>Nematoda</taxon>
        <taxon>Chromadorea</taxon>
        <taxon>Rhabditida</taxon>
        <taxon>Tylenchina</taxon>
        <taxon>Tylenchomorpha</taxon>
        <taxon>Tylenchoidea</taxon>
        <taxon>Heteroderidae</taxon>
        <taxon>Heteroderinae</taxon>
        <taxon>Globodera</taxon>
    </lineage>
</organism>
<dbReference type="WBParaSite" id="GPLIN_000599100">
    <property type="protein sequence ID" value="GPLIN_000599100"/>
    <property type="gene ID" value="GPLIN_000599100"/>
</dbReference>
<name>A0A183BZF0_GLOPA</name>
<dbReference type="SUPFAM" id="SSF50685">
    <property type="entry name" value="Barwin-like endoglucanases"/>
    <property type="match status" value="1"/>
</dbReference>
<evidence type="ECO:0000313" key="3">
    <source>
        <dbReference type="WBParaSite" id="GPLIN_000599100"/>
    </source>
</evidence>
<keyword evidence="1" id="KW-0732">Signal</keyword>
<reference evidence="2" key="2">
    <citation type="submission" date="2014-05" db="EMBL/GenBank/DDBJ databases">
        <title>The genome and life-stage specific transcriptomes of Globodera pallida elucidate key aspects of plant parasitism by a cyst nematode.</title>
        <authorList>
            <person name="Cotton J.A."/>
            <person name="Lilley C.J."/>
            <person name="Jones L.M."/>
            <person name="Kikuchi T."/>
            <person name="Reid A.J."/>
            <person name="Thorpe P."/>
            <person name="Tsai I.J."/>
            <person name="Beasley H."/>
            <person name="Blok V."/>
            <person name="Cock P.J.A."/>
            <person name="Van den Akker S.E."/>
            <person name="Holroyd N."/>
            <person name="Hunt M."/>
            <person name="Mantelin S."/>
            <person name="Naghra H."/>
            <person name="Pain A."/>
            <person name="Palomares-Rius J.E."/>
            <person name="Zarowiecki M."/>
            <person name="Berriman M."/>
            <person name="Jones J.T."/>
            <person name="Urwin P.E."/>
        </authorList>
    </citation>
    <scope>NUCLEOTIDE SEQUENCE [LARGE SCALE GENOMIC DNA]</scope>
    <source>
        <strain evidence="2">Lindley</strain>
    </source>
</reference>
<sequence length="258" mass="27066">MALQTANNAKMVINTAAMVDIICLPGFKIAKFVEIDKLKKLKALTTIGNVWGANAVSGASNQYTLAPPADFGPGATHTNAGVNINGNGAPTLKLIEAKYFINDVCGGAPAGSCMGCLSNTKMDGPINQNLNKPFKNSVFTFYGAGGRGACGLDAGVPKMSAAGSGNLFKPDGQWKDACRKDKRSMLDDPICKNICVKIDYNGKTLTVPINNKCPECPPSHVDLSIDAFNYLEPRGGLVGKATGATLTYLKCPSKIKAC</sequence>
<protein>
    <submittedName>
        <fullName evidence="3">DPBB_1 domain-containing protein</fullName>
    </submittedName>
</protein>
<keyword evidence="2" id="KW-1185">Reference proteome</keyword>
<dbReference type="InterPro" id="IPR051477">
    <property type="entry name" value="Expansin_CellWall"/>
</dbReference>
<proteinExistence type="predicted"/>
<accession>A0A183BZF0</accession>
<dbReference type="InterPro" id="IPR036908">
    <property type="entry name" value="RlpA-like_sf"/>
</dbReference>
<evidence type="ECO:0000256" key="1">
    <source>
        <dbReference type="ARBA" id="ARBA00022729"/>
    </source>
</evidence>